<accession>A0A437A4V6</accession>
<dbReference type="Proteomes" id="UP000283090">
    <property type="component" value="Unassembled WGS sequence"/>
</dbReference>
<evidence type="ECO:0000313" key="2">
    <source>
        <dbReference type="EMBL" id="RVD86251.1"/>
    </source>
</evidence>
<dbReference type="VEuPathDB" id="FungiDB:DFL_004538"/>
<protein>
    <submittedName>
        <fullName evidence="2">Uncharacterized protein</fullName>
    </submittedName>
</protein>
<sequence>MLPLPKPGWSSRPQKAPKHSGKRAGNAIRYMWGSNAGKAGATGTVIPPRPLEQLREQDLNTKAEWDAAQFMKHPAYKKP</sequence>
<dbReference type="EMBL" id="SAEB01000006">
    <property type="protein sequence ID" value="RVD86251.1"/>
    <property type="molecule type" value="Genomic_DNA"/>
</dbReference>
<name>A0A437A4V6_ARTFL</name>
<dbReference type="GeneID" id="93586849"/>
<feature type="region of interest" description="Disordered" evidence="1">
    <location>
        <begin position="1"/>
        <end position="27"/>
    </location>
</feature>
<evidence type="ECO:0000313" key="3">
    <source>
        <dbReference type="Proteomes" id="UP000283090"/>
    </source>
</evidence>
<comment type="caution">
    <text evidence="2">The sequence shown here is derived from an EMBL/GenBank/DDBJ whole genome shotgun (WGS) entry which is preliminary data.</text>
</comment>
<gene>
    <name evidence="2" type="ORF">DFL_004538</name>
</gene>
<evidence type="ECO:0000256" key="1">
    <source>
        <dbReference type="SAM" id="MobiDB-lite"/>
    </source>
</evidence>
<proteinExistence type="predicted"/>
<reference evidence="2 3" key="1">
    <citation type="submission" date="2019-01" db="EMBL/GenBank/DDBJ databases">
        <title>Intercellular communication is required for trap formation in the nematode-trapping fungus Duddingtonia flagrans.</title>
        <authorList>
            <person name="Youssar L."/>
            <person name="Wernet V."/>
            <person name="Hensel N."/>
            <person name="Hildebrandt H.-G."/>
            <person name="Fischer R."/>
        </authorList>
    </citation>
    <scope>NUCLEOTIDE SEQUENCE [LARGE SCALE GENOMIC DNA]</scope>
    <source>
        <strain evidence="2 3">CBS H-5679</strain>
    </source>
</reference>
<keyword evidence="3" id="KW-1185">Reference proteome</keyword>
<dbReference type="AlphaFoldDB" id="A0A437A4V6"/>
<dbReference type="RefSeq" id="XP_067491795.1">
    <property type="nucleotide sequence ID" value="XM_067633647.1"/>
</dbReference>
<organism evidence="2 3">
    <name type="scientific">Arthrobotrys flagrans</name>
    <name type="common">Nematode-trapping fungus</name>
    <name type="synonym">Trichothecium flagrans</name>
    <dbReference type="NCBI Taxonomy" id="97331"/>
    <lineage>
        <taxon>Eukaryota</taxon>
        <taxon>Fungi</taxon>
        <taxon>Dikarya</taxon>
        <taxon>Ascomycota</taxon>
        <taxon>Pezizomycotina</taxon>
        <taxon>Orbiliomycetes</taxon>
        <taxon>Orbiliales</taxon>
        <taxon>Orbiliaceae</taxon>
        <taxon>Arthrobotrys</taxon>
    </lineage>
</organism>